<sequence length="156" mass="17425">MTSWNSTISIRQCLQRLGLATQDELYTHILSQPTFLAAWAEFRDDFLWGPVTGSLSGHVFLKTVVPATLREVAHPTDFYVRRSGPPNDNISETMVDKTRFNLSDHYVRLLLLVIPALVASEHGIFHGHMDTDVGRWAALASEVYGTVAARGESQEI</sequence>
<evidence type="ECO:0000313" key="1">
    <source>
        <dbReference type="EMBL" id="KAL0261228.1"/>
    </source>
</evidence>
<dbReference type="Proteomes" id="UP001430584">
    <property type="component" value="Unassembled WGS sequence"/>
</dbReference>
<keyword evidence="2" id="KW-1185">Reference proteome</keyword>
<proteinExistence type="predicted"/>
<protein>
    <submittedName>
        <fullName evidence="1">Uncharacterized protein</fullName>
    </submittedName>
</protein>
<gene>
    <name evidence="1" type="ORF">SLS55_004924</name>
</gene>
<dbReference type="GeneID" id="92009009"/>
<accession>A0ABR3CKS3</accession>
<evidence type="ECO:0000313" key="2">
    <source>
        <dbReference type="Proteomes" id="UP001430584"/>
    </source>
</evidence>
<comment type="caution">
    <text evidence="1">The sequence shown here is derived from an EMBL/GenBank/DDBJ whole genome shotgun (WGS) entry which is preliminary data.</text>
</comment>
<name>A0ABR3CKS3_9PEZI</name>
<dbReference type="EMBL" id="JAJVCZ030000004">
    <property type="protein sequence ID" value="KAL0261228.1"/>
    <property type="molecule type" value="Genomic_DNA"/>
</dbReference>
<organism evidence="1 2">
    <name type="scientific">Diplodia seriata</name>
    <dbReference type="NCBI Taxonomy" id="420778"/>
    <lineage>
        <taxon>Eukaryota</taxon>
        <taxon>Fungi</taxon>
        <taxon>Dikarya</taxon>
        <taxon>Ascomycota</taxon>
        <taxon>Pezizomycotina</taxon>
        <taxon>Dothideomycetes</taxon>
        <taxon>Dothideomycetes incertae sedis</taxon>
        <taxon>Botryosphaeriales</taxon>
        <taxon>Botryosphaeriaceae</taxon>
        <taxon>Diplodia</taxon>
    </lineage>
</organism>
<reference evidence="1 2" key="1">
    <citation type="submission" date="2024-02" db="EMBL/GenBank/DDBJ databases">
        <title>De novo assembly and annotation of 12 fungi associated with fruit tree decline syndrome in Ontario, Canada.</title>
        <authorList>
            <person name="Sulman M."/>
            <person name="Ellouze W."/>
            <person name="Ilyukhin E."/>
        </authorList>
    </citation>
    <scope>NUCLEOTIDE SEQUENCE [LARGE SCALE GENOMIC DNA]</scope>
    <source>
        <strain evidence="1 2">FDS-637</strain>
    </source>
</reference>
<dbReference type="RefSeq" id="XP_066634257.1">
    <property type="nucleotide sequence ID" value="XM_066776376.1"/>
</dbReference>